<gene>
    <name evidence="7" type="ORF">nbrc107697_17490</name>
</gene>
<keyword evidence="3 5" id="KW-0347">Helicase</keyword>
<keyword evidence="1 5" id="KW-0547">Nucleotide-binding</keyword>
<dbReference type="GO" id="GO:0000725">
    <property type="term" value="P:recombinational repair"/>
    <property type="evidence" value="ECO:0007669"/>
    <property type="project" value="TreeGrafter"/>
</dbReference>
<dbReference type="InterPro" id="IPR027351">
    <property type="entry name" value="(+)RNA_virus_helicase_core_dom"/>
</dbReference>
<keyword evidence="4 5" id="KW-0067">ATP-binding</keyword>
<keyword evidence="2 5" id="KW-0378">Hydrolase</keyword>
<proteinExistence type="predicted"/>
<dbReference type="PROSITE" id="PS51198">
    <property type="entry name" value="UVRD_HELICASE_ATP_BIND"/>
    <property type="match status" value="1"/>
</dbReference>
<dbReference type="PANTHER" id="PTHR11070">
    <property type="entry name" value="UVRD / RECB / PCRA DNA HELICASE FAMILY MEMBER"/>
    <property type="match status" value="1"/>
</dbReference>
<evidence type="ECO:0000256" key="2">
    <source>
        <dbReference type="ARBA" id="ARBA00022801"/>
    </source>
</evidence>
<comment type="caution">
    <text evidence="7">The sequence shown here is derived from an EMBL/GenBank/DDBJ whole genome shotgun (WGS) entry which is preliminary data.</text>
</comment>
<protein>
    <submittedName>
        <fullName evidence="7">DNA helicase</fullName>
    </submittedName>
</protein>
<dbReference type="OrthoDB" id="9787585at2"/>
<dbReference type="GO" id="GO:0003677">
    <property type="term" value="F:DNA binding"/>
    <property type="evidence" value="ECO:0007669"/>
    <property type="project" value="InterPro"/>
</dbReference>
<name>A0A7I9UY25_9ACTN</name>
<dbReference type="RefSeq" id="WP_161927001.1">
    <property type="nucleotide sequence ID" value="NZ_BJOU01000001.1"/>
</dbReference>
<dbReference type="AlphaFoldDB" id="A0A7I9UY25"/>
<dbReference type="Pfam" id="PF01443">
    <property type="entry name" value="Viral_helicase1"/>
    <property type="match status" value="1"/>
</dbReference>
<keyword evidence="8" id="KW-1185">Reference proteome</keyword>
<sequence length="765" mass="83308">MNPDPRIADEQTHLDAVYGRIDRMRATTNRRLRETLAEAGDTPQALSERESYERLYVDDLAKLDAAEHNLYFGRLEVDPDDDDDGAETRRIGRIGVLDDDDEDTTLLLDWRAPLSRPFYLATPADPDGVRVRRHIRTSNRAVRTVTDEVLDGSAVSDPAEGTAGGVTLGDVVNESALVAALNAARTGEMADIVETIQREQDLIIRSPHRGVTVVQGGPGTGKTAVALHRAAYLLYTHRDLLARSGVLILGPNTDFLRYISQVLPSLGETGVLLSTIGNLLPGLDTAVVDPPAAAVLKGSTDILTVLKRHARSYQSLPKQPVTVRFDGYPLAIDSALVKTARAKARSTRRAHNQAQREFLRSALHGLAAAYASRIGSSLLDGSQMLSGAEIADIRDEMRDDEDLVQAVLAFWPRLEPKRVLSDLLTSATAIRGATPGWSEADRAALLRPAHAPFTVGDVPLLDEIAELIGAGTDDDEAAAQAQWRKQLSEAQEALDILTGSAPQDIEDEIDPEILMAYDLIDAEQLAQRQRITTHRTTAERAYEDRTWTFGHVIVDEAQELSAMAWRMVMRRIPNRWMTVIGDTAQTSNPAGASSWSAVFEPYVEKRWRLHELTVNYRTPAEIMRYAARLLERLDPALTPPTSLRSNGIEPTAVHAEGPAAHTAVDLAIACDWPGLTGVIVTDDDYDAAVAALGDRTGVVVHTVTGCKGLEFDTTVVVEPAAIVAASERGLNDLYVALTRATQRLVVVAGNEMPPELADLPGWHSS</sequence>
<evidence type="ECO:0000256" key="4">
    <source>
        <dbReference type="ARBA" id="ARBA00022840"/>
    </source>
</evidence>
<evidence type="ECO:0000313" key="7">
    <source>
        <dbReference type="EMBL" id="GED97710.1"/>
    </source>
</evidence>
<dbReference type="InterPro" id="IPR014016">
    <property type="entry name" value="UvrD-like_ATP-bd"/>
</dbReference>
<feature type="binding site" evidence="5">
    <location>
        <begin position="216"/>
        <end position="223"/>
    </location>
    <ligand>
        <name>ATP</name>
        <dbReference type="ChEBI" id="CHEBI:30616"/>
    </ligand>
</feature>
<dbReference type="InterPro" id="IPR000212">
    <property type="entry name" value="DNA_helicase_UvrD/REP"/>
</dbReference>
<evidence type="ECO:0000313" key="8">
    <source>
        <dbReference type="Proteomes" id="UP000444980"/>
    </source>
</evidence>
<dbReference type="PANTHER" id="PTHR11070:SF45">
    <property type="entry name" value="DNA 3'-5' HELICASE"/>
    <property type="match status" value="1"/>
</dbReference>
<evidence type="ECO:0000259" key="6">
    <source>
        <dbReference type="PROSITE" id="PS51198"/>
    </source>
</evidence>
<feature type="domain" description="UvrD-like helicase ATP-binding" evidence="6">
    <location>
        <begin position="195"/>
        <end position="619"/>
    </location>
</feature>
<dbReference type="InterPro" id="IPR027417">
    <property type="entry name" value="P-loop_NTPase"/>
</dbReference>
<organism evidence="7 8">
    <name type="scientific">Gordonia crocea</name>
    <dbReference type="NCBI Taxonomy" id="589162"/>
    <lineage>
        <taxon>Bacteria</taxon>
        <taxon>Bacillati</taxon>
        <taxon>Actinomycetota</taxon>
        <taxon>Actinomycetes</taxon>
        <taxon>Mycobacteriales</taxon>
        <taxon>Gordoniaceae</taxon>
        <taxon>Gordonia</taxon>
    </lineage>
</organism>
<dbReference type="GO" id="GO:0016787">
    <property type="term" value="F:hydrolase activity"/>
    <property type="evidence" value="ECO:0007669"/>
    <property type="project" value="UniProtKB-UniRule"/>
</dbReference>
<dbReference type="Proteomes" id="UP000444980">
    <property type="component" value="Unassembled WGS sequence"/>
</dbReference>
<reference evidence="8" key="1">
    <citation type="submission" date="2019-06" db="EMBL/GenBank/DDBJ databases">
        <title>Gordonia isolated from sludge of a wastewater treatment plant.</title>
        <authorList>
            <person name="Tamura T."/>
            <person name="Aoyama K."/>
            <person name="Kang Y."/>
            <person name="Saito S."/>
            <person name="Akiyama N."/>
            <person name="Yazawa K."/>
            <person name="Gonoi T."/>
            <person name="Mikami Y."/>
        </authorList>
    </citation>
    <scope>NUCLEOTIDE SEQUENCE [LARGE SCALE GENOMIC DNA]</scope>
    <source>
        <strain evidence="8">NBRC 107697</strain>
    </source>
</reference>
<evidence type="ECO:0000256" key="5">
    <source>
        <dbReference type="PROSITE-ProRule" id="PRU00560"/>
    </source>
</evidence>
<accession>A0A7I9UY25</accession>
<dbReference type="GO" id="GO:0005829">
    <property type="term" value="C:cytosol"/>
    <property type="evidence" value="ECO:0007669"/>
    <property type="project" value="TreeGrafter"/>
</dbReference>
<dbReference type="GO" id="GO:0005524">
    <property type="term" value="F:ATP binding"/>
    <property type="evidence" value="ECO:0007669"/>
    <property type="project" value="UniProtKB-UniRule"/>
</dbReference>
<dbReference type="Gene3D" id="3.40.50.300">
    <property type="entry name" value="P-loop containing nucleotide triphosphate hydrolases"/>
    <property type="match status" value="3"/>
</dbReference>
<evidence type="ECO:0000256" key="3">
    <source>
        <dbReference type="ARBA" id="ARBA00022806"/>
    </source>
</evidence>
<dbReference type="GO" id="GO:0043138">
    <property type="term" value="F:3'-5' DNA helicase activity"/>
    <property type="evidence" value="ECO:0007669"/>
    <property type="project" value="TreeGrafter"/>
</dbReference>
<dbReference type="EMBL" id="BJOU01000001">
    <property type="protein sequence ID" value="GED97710.1"/>
    <property type="molecule type" value="Genomic_DNA"/>
</dbReference>
<evidence type="ECO:0000256" key="1">
    <source>
        <dbReference type="ARBA" id="ARBA00022741"/>
    </source>
</evidence>
<dbReference type="SUPFAM" id="SSF52540">
    <property type="entry name" value="P-loop containing nucleoside triphosphate hydrolases"/>
    <property type="match status" value="1"/>
</dbReference>